<accession>A0AAD5KDV4</accession>
<dbReference type="AlphaFoldDB" id="A0AAD5KDV4"/>
<feature type="compositionally biased region" description="Polar residues" evidence="1">
    <location>
        <begin position="239"/>
        <end position="248"/>
    </location>
</feature>
<feature type="region of interest" description="Disordered" evidence="1">
    <location>
        <begin position="68"/>
        <end position="135"/>
    </location>
</feature>
<evidence type="ECO:0000313" key="4">
    <source>
        <dbReference type="Proteomes" id="UP000820818"/>
    </source>
</evidence>
<sequence length="288" mass="31320">MNRSRIVFLVCVALVLAWAFGCRPDEMLARALGKQTNTGTVQPVGSAQPQTAPLVTDGADNASAQLAEPPNADDLFGFTIPDDREPSGAGQQQTGPGSSLSQRPEHGHSALPVNRQPYTPPVTTPSHAPQGVSDPDSGLLAVGWISLAAAPLPSPAGPQTRGAGPSRRAPTQRAHRRPRRLPRRPTRRPRPRRPRPRRPRPRRPRPRRPRPRRPRPRAPETRSTSSGRGWCMTDICPTPTRTSGSPYLTSPSRSSARRCARPTASAQVCAPSQPARRRVLPREGVHQR</sequence>
<dbReference type="PROSITE" id="PS51257">
    <property type="entry name" value="PROKAR_LIPOPROTEIN"/>
    <property type="match status" value="1"/>
</dbReference>
<feature type="region of interest" description="Disordered" evidence="1">
    <location>
        <begin position="151"/>
        <end position="288"/>
    </location>
</feature>
<keyword evidence="4" id="KW-1185">Reference proteome</keyword>
<evidence type="ECO:0000256" key="2">
    <source>
        <dbReference type="SAM" id="SignalP"/>
    </source>
</evidence>
<reference evidence="3" key="1">
    <citation type="submission" date="2022-05" db="EMBL/GenBank/DDBJ databases">
        <title>A multi-omics perspective on studying reproductive biology in Daphnia sinensis.</title>
        <authorList>
            <person name="Jia J."/>
        </authorList>
    </citation>
    <scope>NUCLEOTIDE SEQUENCE</scope>
    <source>
        <strain evidence="3">WSL</strain>
    </source>
</reference>
<protein>
    <submittedName>
        <fullName evidence="3">Uncharacterized protein</fullName>
    </submittedName>
</protein>
<evidence type="ECO:0000256" key="1">
    <source>
        <dbReference type="SAM" id="MobiDB-lite"/>
    </source>
</evidence>
<dbReference type="EMBL" id="WJBH02000290">
    <property type="protein sequence ID" value="KAI9549589.1"/>
    <property type="molecule type" value="Genomic_DNA"/>
</dbReference>
<comment type="caution">
    <text evidence="3">The sequence shown here is derived from an EMBL/GenBank/DDBJ whole genome shotgun (WGS) entry which is preliminary data.</text>
</comment>
<feature type="compositionally biased region" description="Basic residues" evidence="1">
    <location>
        <begin position="173"/>
        <end position="216"/>
    </location>
</feature>
<name>A0AAD5KDV4_9CRUS</name>
<feature type="chain" id="PRO_5042148352" evidence="2">
    <location>
        <begin position="20"/>
        <end position="288"/>
    </location>
</feature>
<keyword evidence="2" id="KW-0732">Signal</keyword>
<organism evidence="3 4">
    <name type="scientific">Daphnia sinensis</name>
    <dbReference type="NCBI Taxonomy" id="1820382"/>
    <lineage>
        <taxon>Eukaryota</taxon>
        <taxon>Metazoa</taxon>
        <taxon>Ecdysozoa</taxon>
        <taxon>Arthropoda</taxon>
        <taxon>Crustacea</taxon>
        <taxon>Branchiopoda</taxon>
        <taxon>Diplostraca</taxon>
        <taxon>Cladocera</taxon>
        <taxon>Anomopoda</taxon>
        <taxon>Daphniidae</taxon>
        <taxon>Daphnia</taxon>
        <taxon>Daphnia similis group</taxon>
    </lineage>
</organism>
<feature type="signal peptide" evidence="2">
    <location>
        <begin position="1"/>
        <end position="19"/>
    </location>
</feature>
<gene>
    <name evidence="3" type="ORF">GHT06_003775</name>
</gene>
<proteinExistence type="predicted"/>
<evidence type="ECO:0000313" key="3">
    <source>
        <dbReference type="EMBL" id="KAI9549589.1"/>
    </source>
</evidence>
<feature type="compositionally biased region" description="Polar residues" evidence="1">
    <location>
        <begin position="89"/>
        <end position="102"/>
    </location>
</feature>
<dbReference type="Proteomes" id="UP000820818">
    <property type="component" value="Unassembled WGS sequence"/>
</dbReference>